<feature type="domain" description="Histidine kinase" evidence="15">
    <location>
        <begin position="329"/>
        <end position="535"/>
    </location>
</feature>
<dbReference type="Gene3D" id="3.30.565.10">
    <property type="entry name" value="Histidine kinase-like ATPase, C-terminal domain"/>
    <property type="match status" value="1"/>
</dbReference>
<evidence type="ECO:0000259" key="15">
    <source>
        <dbReference type="PROSITE" id="PS50109"/>
    </source>
</evidence>
<keyword evidence="13 14" id="KW-0472">Membrane</keyword>
<keyword evidence="10" id="KW-0067">ATP-binding</keyword>
<organism evidence="16 17">
    <name type="scientific">Thermodesulfovibrio aggregans</name>
    <dbReference type="NCBI Taxonomy" id="86166"/>
    <lineage>
        <taxon>Bacteria</taxon>
        <taxon>Pseudomonadati</taxon>
        <taxon>Nitrospirota</taxon>
        <taxon>Thermodesulfovibrionia</taxon>
        <taxon>Thermodesulfovibrionales</taxon>
        <taxon>Thermodesulfovibrionaceae</taxon>
        <taxon>Thermodesulfovibrio</taxon>
    </lineage>
</organism>
<sequence length="535" mass="60904">MQISQHLKNLAINKVLDKFQRMSIVKKIFVSFLILFIILILAVNLLILNYQKNSLKSQINKNITLLLENLSKDAIDHIVFFDPLAIDEQITLIMNTPGIDYIMIADKNGRIIGHSNKKELGNFIDIEKETLKKWQYVDNEEIRHLNIPIMAGDTFIGILRAGISENKINQYVSDGTKDLKNYIFILNFLALGVTILMSFMLSKTLIKPLQRLKEKMFHIQADKLELCQNPYIVLCKDILSCTKTDCPAYGKERCWLIKEAKENCKVCHNIDCQDCYVYKVSCGDEIGYLIETFNEMIIKLKHSFEELDKATKEKLKLEKSSAMAEMAMTVAHEIKNPLNAIKASTSYIKSNFEGEVLREFLSIIDRETERLNELITGFLSYARPLPLKYEKADLNKAIADVIKLIETEVKEEGKILNIEFDNSIPEFYFDNHQLKQAILNLLVNAMDATKKGDSITVKTLKKDSKVLITISDTGMGIPEELLNKIFEPFFTTKTTGSGLGLACVERIIKNHDGSITVNSKKNGGTEFIIELPLKL</sequence>
<dbReference type="InterPro" id="IPR004358">
    <property type="entry name" value="Sig_transdc_His_kin-like_C"/>
</dbReference>
<comment type="catalytic activity">
    <reaction evidence="1">
        <text>ATP + protein L-histidine = ADP + protein N-phospho-L-histidine.</text>
        <dbReference type="EC" id="2.7.13.3"/>
    </reaction>
</comment>
<dbReference type="PANTHER" id="PTHR43065">
    <property type="entry name" value="SENSOR HISTIDINE KINASE"/>
    <property type="match status" value="1"/>
</dbReference>
<gene>
    <name evidence="16" type="ORF">C0186_00080</name>
</gene>
<dbReference type="InterPro" id="IPR036890">
    <property type="entry name" value="HATPase_C_sf"/>
</dbReference>
<evidence type="ECO:0000256" key="5">
    <source>
        <dbReference type="ARBA" id="ARBA00022553"/>
    </source>
</evidence>
<evidence type="ECO:0000256" key="6">
    <source>
        <dbReference type="ARBA" id="ARBA00022679"/>
    </source>
</evidence>
<dbReference type="InterPro" id="IPR003661">
    <property type="entry name" value="HisK_dim/P_dom"/>
</dbReference>
<keyword evidence="5" id="KW-0597">Phosphoprotein</keyword>
<dbReference type="SMART" id="SM00387">
    <property type="entry name" value="HATPase_c"/>
    <property type="match status" value="1"/>
</dbReference>
<dbReference type="InterPro" id="IPR005467">
    <property type="entry name" value="His_kinase_dom"/>
</dbReference>
<dbReference type="InterPro" id="IPR033463">
    <property type="entry name" value="sCache_3"/>
</dbReference>
<evidence type="ECO:0000256" key="3">
    <source>
        <dbReference type="ARBA" id="ARBA00012438"/>
    </source>
</evidence>
<dbReference type="GO" id="GO:0005524">
    <property type="term" value="F:ATP binding"/>
    <property type="evidence" value="ECO:0007669"/>
    <property type="project" value="UniProtKB-KW"/>
</dbReference>
<evidence type="ECO:0000256" key="10">
    <source>
        <dbReference type="ARBA" id="ARBA00022840"/>
    </source>
</evidence>
<keyword evidence="4" id="KW-1003">Cell membrane</keyword>
<dbReference type="InterPro" id="IPR036097">
    <property type="entry name" value="HisK_dim/P_sf"/>
</dbReference>
<name>A0A2J6WR71_9BACT</name>
<proteinExistence type="predicted"/>
<dbReference type="Pfam" id="PF17203">
    <property type="entry name" value="sCache_3_2"/>
    <property type="match status" value="1"/>
</dbReference>
<keyword evidence="11 14" id="KW-1133">Transmembrane helix</keyword>
<dbReference type="InterPro" id="IPR003594">
    <property type="entry name" value="HATPase_dom"/>
</dbReference>
<dbReference type="EC" id="2.7.13.3" evidence="3"/>
<dbReference type="InterPro" id="IPR029151">
    <property type="entry name" value="Sensor-like_sf"/>
</dbReference>
<evidence type="ECO:0000256" key="1">
    <source>
        <dbReference type="ARBA" id="ARBA00000085"/>
    </source>
</evidence>
<keyword evidence="6" id="KW-0808">Transferase</keyword>
<evidence type="ECO:0000313" key="17">
    <source>
        <dbReference type="Proteomes" id="UP000242288"/>
    </source>
</evidence>
<dbReference type="EMBL" id="PNIO01000001">
    <property type="protein sequence ID" value="PMP72881.1"/>
    <property type="molecule type" value="Genomic_DNA"/>
</dbReference>
<dbReference type="Gene3D" id="1.10.287.130">
    <property type="match status" value="1"/>
</dbReference>
<keyword evidence="12" id="KW-0902">Two-component regulatory system</keyword>
<reference evidence="16 17" key="1">
    <citation type="submission" date="2018-01" db="EMBL/GenBank/DDBJ databases">
        <title>Metagenomic assembled genomes from two thermal pools in the Uzon Caldera, Kamchatka, Russia.</title>
        <authorList>
            <person name="Wilkins L."/>
            <person name="Ettinger C."/>
        </authorList>
    </citation>
    <scope>NUCLEOTIDE SEQUENCE [LARGE SCALE GENOMIC DNA]</scope>
    <source>
        <strain evidence="16">ZAV-04</strain>
    </source>
</reference>
<dbReference type="SMART" id="SM00388">
    <property type="entry name" value="HisKA"/>
    <property type="match status" value="1"/>
</dbReference>
<dbReference type="GO" id="GO:0000155">
    <property type="term" value="F:phosphorelay sensor kinase activity"/>
    <property type="evidence" value="ECO:0007669"/>
    <property type="project" value="InterPro"/>
</dbReference>
<comment type="caution">
    <text evidence="16">The sequence shown here is derived from an EMBL/GenBank/DDBJ whole genome shotgun (WGS) entry which is preliminary data.</text>
</comment>
<evidence type="ECO:0000256" key="13">
    <source>
        <dbReference type="ARBA" id="ARBA00023136"/>
    </source>
</evidence>
<evidence type="ECO:0000256" key="8">
    <source>
        <dbReference type="ARBA" id="ARBA00022741"/>
    </source>
</evidence>
<evidence type="ECO:0000256" key="9">
    <source>
        <dbReference type="ARBA" id="ARBA00022777"/>
    </source>
</evidence>
<evidence type="ECO:0000256" key="12">
    <source>
        <dbReference type="ARBA" id="ARBA00023012"/>
    </source>
</evidence>
<comment type="subcellular location">
    <subcellularLocation>
        <location evidence="2">Cell membrane</location>
        <topology evidence="2">Multi-pass membrane protein</topology>
    </subcellularLocation>
</comment>
<evidence type="ECO:0000256" key="4">
    <source>
        <dbReference type="ARBA" id="ARBA00022475"/>
    </source>
</evidence>
<dbReference type="PROSITE" id="PS50109">
    <property type="entry name" value="HIS_KIN"/>
    <property type="match status" value="1"/>
</dbReference>
<dbReference type="Proteomes" id="UP000242288">
    <property type="component" value="Unassembled WGS sequence"/>
</dbReference>
<feature type="transmembrane region" description="Helical" evidence="14">
    <location>
        <begin position="28"/>
        <end position="48"/>
    </location>
</feature>
<dbReference type="Pfam" id="PF00512">
    <property type="entry name" value="HisKA"/>
    <property type="match status" value="1"/>
</dbReference>
<dbReference type="CDD" id="cd00082">
    <property type="entry name" value="HisKA"/>
    <property type="match status" value="1"/>
</dbReference>
<feature type="transmembrane region" description="Helical" evidence="14">
    <location>
        <begin position="182"/>
        <end position="206"/>
    </location>
</feature>
<dbReference type="SUPFAM" id="SSF47384">
    <property type="entry name" value="Homodimeric domain of signal transducing histidine kinase"/>
    <property type="match status" value="1"/>
</dbReference>
<accession>A0A2J6WR71</accession>
<dbReference type="SUPFAM" id="SSF55874">
    <property type="entry name" value="ATPase domain of HSP90 chaperone/DNA topoisomerase II/histidine kinase"/>
    <property type="match status" value="1"/>
</dbReference>
<evidence type="ECO:0000313" key="16">
    <source>
        <dbReference type="EMBL" id="PMP72881.1"/>
    </source>
</evidence>
<dbReference type="AlphaFoldDB" id="A0A2J6WR71"/>
<keyword evidence="8" id="KW-0547">Nucleotide-binding</keyword>
<keyword evidence="9 16" id="KW-0418">Kinase</keyword>
<evidence type="ECO:0000256" key="7">
    <source>
        <dbReference type="ARBA" id="ARBA00022692"/>
    </source>
</evidence>
<dbReference type="Pfam" id="PF02518">
    <property type="entry name" value="HATPase_c"/>
    <property type="match status" value="1"/>
</dbReference>
<dbReference type="GO" id="GO:0005886">
    <property type="term" value="C:plasma membrane"/>
    <property type="evidence" value="ECO:0007669"/>
    <property type="project" value="UniProtKB-SubCell"/>
</dbReference>
<evidence type="ECO:0000256" key="14">
    <source>
        <dbReference type="SAM" id="Phobius"/>
    </source>
</evidence>
<protein>
    <recommendedName>
        <fullName evidence="3">histidine kinase</fullName>
        <ecNumber evidence="3">2.7.13.3</ecNumber>
    </recommendedName>
</protein>
<dbReference type="PRINTS" id="PR00344">
    <property type="entry name" value="BCTRLSENSOR"/>
</dbReference>
<evidence type="ECO:0000256" key="11">
    <source>
        <dbReference type="ARBA" id="ARBA00022989"/>
    </source>
</evidence>
<dbReference type="PANTHER" id="PTHR43065:SF10">
    <property type="entry name" value="PEROXIDE STRESS-ACTIVATED HISTIDINE KINASE MAK3"/>
    <property type="match status" value="1"/>
</dbReference>
<dbReference type="CDD" id="cd00075">
    <property type="entry name" value="HATPase"/>
    <property type="match status" value="1"/>
</dbReference>
<keyword evidence="7 14" id="KW-0812">Transmembrane</keyword>
<evidence type="ECO:0000256" key="2">
    <source>
        <dbReference type="ARBA" id="ARBA00004651"/>
    </source>
</evidence>
<dbReference type="SUPFAM" id="SSF103190">
    <property type="entry name" value="Sensory domain-like"/>
    <property type="match status" value="1"/>
</dbReference>